<keyword evidence="3" id="KW-1185">Reference proteome</keyword>
<organism evidence="2 3">
    <name type="scientific">Chitinibacter bivalviorum</name>
    <dbReference type="NCBI Taxonomy" id="2739434"/>
    <lineage>
        <taxon>Bacteria</taxon>
        <taxon>Pseudomonadati</taxon>
        <taxon>Pseudomonadota</taxon>
        <taxon>Betaproteobacteria</taxon>
        <taxon>Neisseriales</taxon>
        <taxon>Chitinibacteraceae</taxon>
        <taxon>Chitinibacter</taxon>
    </lineage>
</organism>
<name>A0A7H9BGT7_9NEIS</name>
<reference evidence="2 3" key="1">
    <citation type="submission" date="2020-07" db="EMBL/GenBank/DDBJ databases">
        <title>Complete genome sequence of Chitinibacter sp. 2T18.</title>
        <authorList>
            <person name="Bae J.-W."/>
            <person name="Choi J.-W."/>
        </authorList>
    </citation>
    <scope>NUCLEOTIDE SEQUENCE [LARGE SCALE GENOMIC DNA]</scope>
    <source>
        <strain evidence="2 3">2T18</strain>
    </source>
</reference>
<evidence type="ECO:0000313" key="2">
    <source>
        <dbReference type="EMBL" id="QLG87805.1"/>
    </source>
</evidence>
<dbReference type="KEGG" id="chiz:HQ393_05775"/>
<evidence type="ECO:0000313" key="3">
    <source>
        <dbReference type="Proteomes" id="UP000509597"/>
    </source>
</evidence>
<sequence length="167" mass="18413">MLKIALFLALFAPMIASAGDPTQERNEAVATVSTSVVTLQKMESQCVNAKTIAASTAKNAIDGWRMRNDVFLYTQSGYLNAYFKGYAKEYGEAAAQTQRKALNADINAAADGNIKVLLDKKNLKQACPSFFEALNKGKYDININYPYYPTLKEMVELLGLADRLPKN</sequence>
<gene>
    <name evidence="2" type="ORF">HQ393_05775</name>
</gene>
<feature type="signal peptide" evidence="1">
    <location>
        <begin position="1"/>
        <end position="18"/>
    </location>
</feature>
<dbReference type="Proteomes" id="UP000509597">
    <property type="component" value="Chromosome"/>
</dbReference>
<dbReference type="AlphaFoldDB" id="A0A7H9BGT7"/>
<dbReference type="RefSeq" id="WP_179357885.1">
    <property type="nucleotide sequence ID" value="NZ_CP058627.1"/>
</dbReference>
<proteinExistence type="predicted"/>
<protein>
    <submittedName>
        <fullName evidence="2">Uncharacterized protein</fullName>
    </submittedName>
</protein>
<evidence type="ECO:0000256" key="1">
    <source>
        <dbReference type="SAM" id="SignalP"/>
    </source>
</evidence>
<dbReference type="EMBL" id="CP058627">
    <property type="protein sequence ID" value="QLG87805.1"/>
    <property type="molecule type" value="Genomic_DNA"/>
</dbReference>
<accession>A0A7H9BGT7</accession>
<feature type="chain" id="PRO_5028847115" evidence="1">
    <location>
        <begin position="19"/>
        <end position="167"/>
    </location>
</feature>
<keyword evidence="1" id="KW-0732">Signal</keyword>